<evidence type="ECO:0000256" key="1">
    <source>
        <dbReference type="SAM" id="MobiDB-lite"/>
    </source>
</evidence>
<dbReference type="AlphaFoldDB" id="A0AAV1QE40"/>
<proteinExistence type="predicted"/>
<feature type="compositionally biased region" description="Polar residues" evidence="1">
    <location>
        <begin position="10"/>
        <end position="31"/>
    </location>
</feature>
<feature type="region of interest" description="Disordered" evidence="1">
    <location>
        <begin position="53"/>
        <end position="77"/>
    </location>
</feature>
<evidence type="ECO:0000313" key="3">
    <source>
        <dbReference type="Proteomes" id="UP001314229"/>
    </source>
</evidence>
<feature type="region of interest" description="Disordered" evidence="1">
    <location>
        <begin position="1"/>
        <end position="35"/>
    </location>
</feature>
<keyword evidence="3" id="KW-1185">Reference proteome</keyword>
<evidence type="ECO:0000313" key="2">
    <source>
        <dbReference type="EMBL" id="CAK6981455.1"/>
    </source>
</evidence>
<dbReference type="EMBL" id="CAWUFR010000826">
    <property type="protein sequence ID" value="CAK6981455.1"/>
    <property type="molecule type" value="Genomic_DNA"/>
</dbReference>
<feature type="compositionally biased region" description="Polar residues" evidence="1">
    <location>
        <begin position="55"/>
        <end position="66"/>
    </location>
</feature>
<comment type="caution">
    <text evidence="2">The sequence shown here is derived from an EMBL/GenBank/DDBJ whole genome shotgun (WGS) entry which is preliminary data.</text>
</comment>
<name>A0AAV1QE40_SCOSC</name>
<dbReference type="Proteomes" id="UP001314229">
    <property type="component" value="Unassembled WGS sequence"/>
</dbReference>
<feature type="non-terminal residue" evidence="2">
    <location>
        <position position="77"/>
    </location>
</feature>
<reference evidence="2 3" key="1">
    <citation type="submission" date="2024-01" db="EMBL/GenBank/DDBJ databases">
        <authorList>
            <person name="Alioto T."/>
            <person name="Alioto T."/>
            <person name="Gomez Garrido J."/>
        </authorList>
    </citation>
    <scope>NUCLEOTIDE SEQUENCE [LARGE SCALE GENOMIC DNA]</scope>
</reference>
<organism evidence="2 3">
    <name type="scientific">Scomber scombrus</name>
    <name type="common">Atlantic mackerel</name>
    <name type="synonym">Scomber vernalis</name>
    <dbReference type="NCBI Taxonomy" id="13677"/>
    <lineage>
        <taxon>Eukaryota</taxon>
        <taxon>Metazoa</taxon>
        <taxon>Chordata</taxon>
        <taxon>Craniata</taxon>
        <taxon>Vertebrata</taxon>
        <taxon>Euteleostomi</taxon>
        <taxon>Actinopterygii</taxon>
        <taxon>Neopterygii</taxon>
        <taxon>Teleostei</taxon>
        <taxon>Neoteleostei</taxon>
        <taxon>Acanthomorphata</taxon>
        <taxon>Pelagiaria</taxon>
        <taxon>Scombriformes</taxon>
        <taxon>Scombridae</taxon>
        <taxon>Scomber</taxon>
    </lineage>
</organism>
<accession>A0AAV1QE40</accession>
<sequence length="77" mass="7711">MTSRMEDRQNSATPDEGSSVSSRQPSISAQTGGIVVAPPIINSTVAGDVIIHVNSPGQGPASSSHGTADISGALQPQ</sequence>
<gene>
    <name evidence="2" type="ORF">FSCOSCO3_A008373</name>
</gene>
<protein>
    <submittedName>
        <fullName evidence="2">NACHT, LRR and PYD domains-containing protein 14-like</fullName>
    </submittedName>
</protein>